<dbReference type="GO" id="GO:0005737">
    <property type="term" value="C:cytoplasm"/>
    <property type="evidence" value="ECO:0007669"/>
    <property type="project" value="UniProtKB-SubCell"/>
</dbReference>
<comment type="catalytic activity">
    <reaction evidence="7 8">
        <text>L-glutamate + acetyl-CoA = N-acetyl-L-glutamate + CoA + H(+)</text>
        <dbReference type="Rhea" id="RHEA:24292"/>
        <dbReference type="ChEBI" id="CHEBI:15378"/>
        <dbReference type="ChEBI" id="CHEBI:29985"/>
        <dbReference type="ChEBI" id="CHEBI:44337"/>
        <dbReference type="ChEBI" id="CHEBI:57287"/>
        <dbReference type="ChEBI" id="CHEBI:57288"/>
        <dbReference type="EC" id="2.3.1.1"/>
    </reaction>
</comment>
<organism evidence="10 11">
    <name type="scientific">Zhongshania marina</name>
    <dbReference type="NCBI Taxonomy" id="2304603"/>
    <lineage>
        <taxon>Bacteria</taxon>
        <taxon>Pseudomonadati</taxon>
        <taxon>Pseudomonadota</taxon>
        <taxon>Gammaproteobacteria</taxon>
        <taxon>Cellvibrionales</taxon>
        <taxon>Spongiibacteraceae</taxon>
        <taxon>Zhongshania</taxon>
    </lineage>
</organism>
<dbReference type="GO" id="GO:0006526">
    <property type="term" value="P:L-arginine biosynthetic process"/>
    <property type="evidence" value="ECO:0007669"/>
    <property type="project" value="UniProtKB-UniRule"/>
</dbReference>
<dbReference type="AlphaFoldDB" id="A0A2S4HFD8"/>
<dbReference type="SUPFAM" id="SSF55729">
    <property type="entry name" value="Acyl-CoA N-acyltransferases (Nat)"/>
    <property type="match status" value="1"/>
</dbReference>
<dbReference type="PANTHER" id="PTHR30602">
    <property type="entry name" value="AMINO-ACID ACETYLTRANSFERASE"/>
    <property type="match status" value="1"/>
</dbReference>
<evidence type="ECO:0000256" key="8">
    <source>
        <dbReference type="HAMAP-Rule" id="MF_01105"/>
    </source>
</evidence>
<dbReference type="UniPathway" id="UPA00068">
    <property type="reaction ID" value="UER00106"/>
</dbReference>
<dbReference type="InterPro" id="IPR033719">
    <property type="entry name" value="NAGS_kin"/>
</dbReference>
<evidence type="ECO:0000256" key="5">
    <source>
        <dbReference type="ARBA" id="ARBA00022679"/>
    </source>
</evidence>
<gene>
    <name evidence="8" type="primary">argA</name>
    <name evidence="10" type="ORF">C0068_10895</name>
</gene>
<reference evidence="10" key="1">
    <citation type="submission" date="2018-01" db="EMBL/GenBank/DDBJ databases">
        <authorList>
            <person name="Yu X.-D."/>
        </authorList>
    </citation>
    <scope>NUCLEOTIDE SEQUENCE</scope>
    <source>
        <strain evidence="10">ZX-21</strain>
    </source>
</reference>
<comment type="caution">
    <text evidence="10">The sequence shown here is derived from an EMBL/GenBank/DDBJ whole genome shotgun (WGS) entry which is preliminary data.</text>
</comment>
<keyword evidence="6 8" id="KW-0012">Acyltransferase</keyword>
<protein>
    <recommendedName>
        <fullName evidence="8">Amino-acid acetyltransferase</fullName>
        <ecNumber evidence="8">2.3.1.1</ecNumber>
    </recommendedName>
    <alternativeName>
        <fullName evidence="8">N-acetylglutamate synthase</fullName>
        <shortName evidence="8">AGS</shortName>
        <shortName evidence="8">NAGS</shortName>
    </alternativeName>
</protein>
<sequence>MSEHTDYVKWFRNSAPYINAHRGKTFVIMFGGEAVAHPNFANIVHDIALLNSLGVKLVLIHGARPQIEDRVRNAGIESRYHNDLRVTDDVELRCVTDAAGSLRAHIEALLSMGVANSPMHGASIRVCSGNYVTARPIGVVDGVDLRHTGIVRKIDAQALQQQLNQQHIVVLSPLGYSPTGEIFNLTAEDVAVHTAVALKADKLILFTADAGLLDSDGELIRQCEYRDVDREVEQQKALHSDSIVQAVVDAGDLGINRCHMISFQEDGALLQELFSRDGAGTLITQEHYEQFRTANIDDVGGLLAIIEPLEAKGVLLKRSRELLENEIEHFKILVRDGMVVACAALYPYPEQSSGEIACVATHPDYRGADRAERLLELLEKEARRIGLHSVFVLTTQTAHWFQEQGYVECQIDDLPPAKKQLYNFQRKSKAFIKTLN</sequence>
<dbReference type="Gene3D" id="3.40.630.30">
    <property type="match status" value="1"/>
</dbReference>
<accession>A0A2S4HFD8</accession>
<proteinExistence type="inferred from homology"/>
<dbReference type="InterPro" id="IPR001048">
    <property type="entry name" value="Asp/Glu/Uridylate_kinase"/>
</dbReference>
<dbReference type="HAMAP" id="MF_01105">
    <property type="entry name" value="N_acetyl_glu_synth"/>
    <property type="match status" value="1"/>
</dbReference>
<dbReference type="InterPro" id="IPR010167">
    <property type="entry name" value="NH2A_AcTrfase"/>
</dbReference>
<keyword evidence="5 8" id="KW-0808">Transferase</keyword>
<dbReference type="EC" id="2.3.1.1" evidence="8"/>
<comment type="similarity">
    <text evidence="2 8">Belongs to the acetyltransferase family. ArgA subfamily.</text>
</comment>
<dbReference type="CDD" id="cd04237">
    <property type="entry name" value="AAK_NAGS-ABP"/>
    <property type="match status" value="1"/>
</dbReference>
<dbReference type="RefSeq" id="WP_103684523.1">
    <property type="nucleotide sequence ID" value="NZ_PQGG01000026.1"/>
</dbReference>
<dbReference type="NCBIfam" id="TIGR01890">
    <property type="entry name" value="N-Ac-Glu-synth"/>
    <property type="match status" value="1"/>
</dbReference>
<dbReference type="InterPro" id="IPR016181">
    <property type="entry name" value="Acyl_CoA_acyltransferase"/>
</dbReference>
<comment type="pathway">
    <text evidence="1 8">Amino-acid biosynthesis; L-arginine biosynthesis; N(2)-acetyl-L-ornithine from L-glutamate: step 1/4.</text>
</comment>
<keyword evidence="4 8" id="KW-0028">Amino-acid biosynthesis</keyword>
<evidence type="ECO:0000256" key="3">
    <source>
        <dbReference type="ARBA" id="ARBA00022571"/>
    </source>
</evidence>
<evidence type="ECO:0000313" key="11">
    <source>
        <dbReference type="Proteomes" id="UP000237222"/>
    </source>
</evidence>
<feature type="domain" description="N-acetyltransferase" evidence="9">
    <location>
        <begin position="289"/>
        <end position="436"/>
    </location>
</feature>
<keyword evidence="8" id="KW-0963">Cytoplasm</keyword>
<dbReference type="InterPro" id="IPR036393">
    <property type="entry name" value="AceGlu_kinase-like_sf"/>
</dbReference>
<dbReference type="NCBIfam" id="NF003641">
    <property type="entry name" value="PRK05279.1"/>
    <property type="match status" value="1"/>
</dbReference>
<evidence type="ECO:0000259" key="9">
    <source>
        <dbReference type="PROSITE" id="PS51186"/>
    </source>
</evidence>
<evidence type="ECO:0000256" key="7">
    <source>
        <dbReference type="ARBA" id="ARBA00048372"/>
    </source>
</evidence>
<keyword evidence="3 8" id="KW-0055">Arginine biosynthesis</keyword>
<dbReference type="Proteomes" id="UP000237222">
    <property type="component" value="Unassembled WGS sequence"/>
</dbReference>
<evidence type="ECO:0000256" key="4">
    <source>
        <dbReference type="ARBA" id="ARBA00022605"/>
    </source>
</evidence>
<dbReference type="Pfam" id="PF00696">
    <property type="entry name" value="AA_kinase"/>
    <property type="match status" value="1"/>
</dbReference>
<dbReference type="PROSITE" id="PS51186">
    <property type="entry name" value="GNAT"/>
    <property type="match status" value="1"/>
</dbReference>
<evidence type="ECO:0000256" key="2">
    <source>
        <dbReference type="ARBA" id="ARBA00009145"/>
    </source>
</evidence>
<dbReference type="Pfam" id="PF00583">
    <property type="entry name" value="Acetyltransf_1"/>
    <property type="match status" value="1"/>
</dbReference>
<evidence type="ECO:0000256" key="6">
    <source>
        <dbReference type="ARBA" id="ARBA00023315"/>
    </source>
</evidence>
<dbReference type="PANTHER" id="PTHR30602:SF12">
    <property type="entry name" value="AMINO-ACID ACETYLTRANSFERASE NAGS1, CHLOROPLASTIC-RELATED"/>
    <property type="match status" value="1"/>
</dbReference>
<evidence type="ECO:0000256" key="1">
    <source>
        <dbReference type="ARBA" id="ARBA00004925"/>
    </source>
</evidence>
<comment type="miscellaneous">
    <text evidence="8">In bacteria which possess the bifunctional enzyme ornithine acetyltransferase/N-acetylglutamate synthase (ArgJ), ArgA fulfills an anaplerotic role.</text>
</comment>
<name>A0A2S4HFD8_9GAMM</name>
<dbReference type="OrthoDB" id="9802238at2"/>
<dbReference type="SUPFAM" id="SSF53633">
    <property type="entry name" value="Carbamate kinase-like"/>
    <property type="match status" value="1"/>
</dbReference>
<dbReference type="PIRSF" id="PIRSF000423">
    <property type="entry name" value="ArgA"/>
    <property type="match status" value="1"/>
</dbReference>
<evidence type="ECO:0000313" key="10">
    <source>
        <dbReference type="EMBL" id="POP52705.1"/>
    </source>
</evidence>
<dbReference type="CDD" id="cd04301">
    <property type="entry name" value="NAT_SF"/>
    <property type="match status" value="1"/>
</dbReference>
<dbReference type="Gene3D" id="3.40.1160.10">
    <property type="entry name" value="Acetylglutamate kinase-like"/>
    <property type="match status" value="1"/>
</dbReference>
<dbReference type="InterPro" id="IPR000182">
    <property type="entry name" value="GNAT_dom"/>
</dbReference>
<dbReference type="EMBL" id="PQGG01000026">
    <property type="protein sequence ID" value="POP52705.1"/>
    <property type="molecule type" value="Genomic_DNA"/>
</dbReference>
<comment type="subcellular location">
    <subcellularLocation>
        <location evidence="8">Cytoplasm</location>
    </subcellularLocation>
</comment>
<dbReference type="GO" id="GO:0004042">
    <property type="term" value="F:L-glutamate N-acetyltransferase activity"/>
    <property type="evidence" value="ECO:0007669"/>
    <property type="project" value="UniProtKB-UniRule"/>
</dbReference>